<feature type="compositionally biased region" description="Basic and acidic residues" evidence="6">
    <location>
        <begin position="14"/>
        <end position="24"/>
    </location>
</feature>
<evidence type="ECO:0000313" key="8">
    <source>
        <dbReference type="EMBL" id="VFK75133.1"/>
    </source>
</evidence>
<feature type="domain" description="Aminoacyl-transfer RNA synthetases class-II family profile" evidence="7">
    <location>
        <begin position="35"/>
        <end position="347"/>
    </location>
</feature>
<dbReference type="PANTHER" id="PTHR42918">
    <property type="entry name" value="LYSYL-TRNA SYNTHETASE"/>
    <property type="match status" value="1"/>
</dbReference>
<dbReference type="SUPFAM" id="SSF55681">
    <property type="entry name" value="Class II aaRS and biotin synthetases"/>
    <property type="match status" value="1"/>
</dbReference>
<dbReference type="NCBIfam" id="TIGR00462">
    <property type="entry name" value="genX"/>
    <property type="match status" value="1"/>
</dbReference>
<dbReference type="Gene3D" id="3.30.930.10">
    <property type="entry name" value="Bira Bifunctional Protein, Domain 2"/>
    <property type="match status" value="1"/>
</dbReference>
<evidence type="ECO:0000256" key="5">
    <source>
        <dbReference type="ARBA" id="ARBA00052794"/>
    </source>
</evidence>
<dbReference type="GO" id="GO:0005524">
    <property type="term" value="F:ATP binding"/>
    <property type="evidence" value="ECO:0007669"/>
    <property type="project" value="UniProtKB-KW"/>
</dbReference>
<evidence type="ECO:0000256" key="3">
    <source>
        <dbReference type="ARBA" id="ARBA00022741"/>
    </source>
</evidence>
<evidence type="ECO:0000259" key="7">
    <source>
        <dbReference type="PROSITE" id="PS50862"/>
    </source>
</evidence>
<dbReference type="PANTHER" id="PTHR42918:SF6">
    <property type="entry name" value="ELONGATION FACTOR P--(R)-BETA-LYSINE LIGASE"/>
    <property type="match status" value="1"/>
</dbReference>
<dbReference type="PROSITE" id="PS50862">
    <property type="entry name" value="AA_TRNA_LIGASE_II"/>
    <property type="match status" value="1"/>
</dbReference>
<organism evidence="8">
    <name type="scientific">Candidatus Kentrum sp. MB</name>
    <dbReference type="NCBI Taxonomy" id="2138164"/>
    <lineage>
        <taxon>Bacteria</taxon>
        <taxon>Pseudomonadati</taxon>
        <taxon>Pseudomonadota</taxon>
        <taxon>Gammaproteobacteria</taxon>
        <taxon>Candidatus Kentrum</taxon>
    </lineage>
</organism>
<evidence type="ECO:0000256" key="4">
    <source>
        <dbReference type="ARBA" id="ARBA00022840"/>
    </source>
</evidence>
<evidence type="ECO:0000256" key="6">
    <source>
        <dbReference type="SAM" id="MobiDB-lite"/>
    </source>
</evidence>
<dbReference type="InterPro" id="IPR006195">
    <property type="entry name" value="aa-tRNA-synth_II"/>
</dbReference>
<name>A0A451BA23_9GAMM</name>
<dbReference type="GO" id="GO:0005829">
    <property type="term" value="C:cytosol"/>
    <property type="evidence" value="ECO:0007669"/>
    <property type="project" value="TreeGrafter"/>
</dbReference>
<dbReference type="FunFam" id="3.30.930.10:FF:000017">
    <property type="entry name" value="Elongation factor P--(R)-beta-lysine ligase"/>
    <property type="match status" value="1"/>
</dbReference>
<evidence type="ECO:0000256" key="1">
    <source>
        <dbReference type="ARBA" id="ARBA00011738"/>
    </source>
</evidence>
<dbReference type="InterPro" id="IPR004364">
    <property type="entry name" value="Aa-tRNA-synt_II"/>
</dbReference>
<keyword evidence="4" id="KW-0067">ATP-binding</keyword>
<keyword evidence="3" id="KW-0547">Nucleotide-binding</keyword>
<reference evidence="8" key="1">
    <citation type="submission" date="2019-02" db="EMBL/GenBank/DDBJ databases">
        <authorList>
            <person name="Gruber-Vodicka R. H."/>
            <person name="Seah K. B. B."/>
        </authorList>
    </citation>
    <scope>NUCLEOTIDE SEQUENCE</scope>
    <source>
        <strain evidence="8">BECK_BZ198</strain>
    </source>
</reference>
<dbReference type="GO" id="GO:0004824">
    <property type="term" value="F:lysine-tRNA ligase activity"/>
    <property type="evidence" value="ECO:0007669"/>
    <property type="project" value="InterPro"/>
</dbReference>
<dbReference type="EMBL" id="CAADGH010000016">
    <property type="protein sequence ID" value="VFK75133.1"/>
    <property type="molecule type" value="Genomic_DNA"/>
</dbReference>
<evidence type="ECO:0000256" key="2">
    <source>
        <dbReference type="ARBA" id="ARBA00022598"/>
    </source>
</evidence>
<gene>
    <name evidence="8" type="ORF">BECKMB1821H_GA0114242_101614</name>
</gene>
<dbReference type="AlphaFoldDB" id="A0A451BA23"/>
<dbReference type="InterPro" id="IPR045864">
    <property type="entry name" value="aa-tRNA-synth_II/BPL/LPL"/>
</dbReference>
<dbReference type="InterPro" id="IPR004525">
    <property type="entry name" value="EpmA"/>
</dbReference>
<accession>A0A451BA23</accession>
<dbReference type="GO" id="GO:0000049">
    <property type="term" value="F:tRNA binding"/>
    <property type="evidence" value="ECO:0007669"/>
    <property type="project" value="TreeGrafter"/>
</dbReference>
<comment type="catalytic activity">
    <reaction evidence="5">
        <text>D-beta-lysine + L-lysyl-[protein] + ATP = N(6)-((3R)-3,6-diaminohexanoyl)-L-lysyl-[protein] + AMP + diphosphate + H(+)</text>
        <dbReference type="Rhea" id="RHEA:83435"/>
        <dbReference type="Rhea" id="RHEA-COMP:9752"/>
        <dbReference type="Rhea" id="RHEA-COMP:20131"/>
        <dbReference type="ChEBI" id="CHEBI:15378"/>
        <dbReference type="ChEBI" id="CHEBI:29969"/>
        <dbReference type="ChEBI" id="CHEBI:30616"/>
        <dbReference type="ChEBI" id="CHEBI:33019"/>
        <dbReference type="ChEBI" id="CHEBI:84138"/>
        <dbReference type="ChEBI" id="CHEBI:156053"/>
        <dbReference type="ChEBI" id="CHEBI:456215"/>
    </reaction>
    <physiologicalReaction direction="left-to-right" evidence="5">
        <dbReference type="Rhea" id="RHEA:83436"/>
    </physiologicalReaction>
</comment>
<sequence length="351" mass="39464">MIDQVPVDNGVDNGAEKDADHGGRDWRPAAGLAALRLRAELLGRIRNFFRERDVLEVETPLLASTTALDLHLASMEVRCEAHKEQTADGRTDHRFFLQTSPESFMKQLLAAGSGPIFQLCKAFRDGEVGPHHNPEFTLLEWYRPGFHREMLMDEVESLVRSLLPIGPAMRMTYRDAFCKYAEVDPFQASLSALQEYVDRLGFRADTDPLDRDTCLDLIVSRVVQPALGPDAVFLYHFPASQAAMARLAADNPSVAERFELFVDGIELANGYHELADSHEQRIRFLADREKRRQRQLPDLPMDERLLAALEHGLPDCAGVALGVDRLMLLASPHTVSAMKLDAVMAFPFWRV</sequence>
<comment type="subunit">
    <text evidence="1">Homodimer.</text>
</comment>
<proteinExistence type="predicted"/>
<feature type="region of interest" description="Disordered" evidence="6">
    <location>
        <begin position="1"/>
        <end position="24"/>
    </location>
</feature>
<dbReference type="GO" id="GO:0006430">
    <property type="term" value="P:lysyl-tRNA aminoacylation"/>
    <property type="evidence" value="ECO:0007669"/>
    <property type="project" value="InterPro"/>
</dbReference>
<keyword evidence="2" id="KW-0436">Ligase</keyword>
<protein>
    <submittedName>
        <fullName evidence="8">Lysyl-tRNA synthetase, class 2</fullName>
    </submittedName>
</protein>
<keyword evidence="8" id="KW-0030">Aminoacyl-tRNA synthetase</keyword>
<dbReference type="Pfam" id="PF00152">
    <property type="entry name" value="tRNA-synt_2"/>
    <property type="match status" value="1"/>
</dbReference>
<dbReference type="NCBIfam" id="NF006828">
    <property type="entry name" value="PRK09350.1"/>
    <property type="match status" value="1"/>
</dbReference>